<dbReference type="InterPro" id="IPR012074">
    <property type="entry name" value="GAF_ANTAR"/>
</dbReference>
<sequence>MAPESRSAPVTGTIADAVHAQPAVDQLVAAFARMSGFFLTAGTAGTALKLITSLATEMVAPTSGAGISMLDGSGARMTAAATGEVVEEADSLQYQLGAGPCLTAWADRVVVRVDDFGTDQRWPEWSRRAARLGLASSLSAPLVAGTQALGAIKIYGARPGICGQREEHLLSMFSSQAAMLLAHMRAADDAERVSGLIAESLRGRDVINLAKGIIMARDRVDERGAFLILASTARNQNVPVRRVAERVAMSTVPRRR</sequence>
<dbReference type="SUPFAM" id="SSF52172">
    <property type="entry name" value="CheY-like"/>
    <property type="match status" value="1"/>
</dbReference>
<dbReference type="SMART" id="SM01012">
    <property type="entry name" value="ANTAR"/>
    <property type="match status" value="1"/>
</dbReference>
<dbReference type="InterPro" id="IPR005561">
    <property type="entry name" value="ANTAR"/>
</dbReference>
<keyword evidence="3" id="KW-0805">Transcription regulation</keyword>
<evidence type="ECO:0000256" key="2">
    <source>
        <dbReference type="ARBA" id="ARBA00022777"/>
    </source>
</evidence>
<organism evidence="6">
    <name type="scientific">Nocardia farcinica</name>
    <dbReference type="NCBI Taxonomy" id="37329"/>
    <lineage>
        <taxon>Bacteria</taxon>
        <taxon>Bacillati</taxon>
        <taxon>Actinomycetota</taxon>
        <taxon>Actinomycetes</taxon>
        <taxon>Mycobacteriales</taxon>
        <taxon>Nocardiaceae</taxon>
        <taxon>Nocardia</taxon>
    </lineage>
</organism>
<dbReference type="InterPro" id="IPR003018">
    <property type="entry name" value="GAF"/>
</dbReference>
<dbReference type="InterPro" id="IPR011006">
    <property type="entry name" value="CheY-like_superfamily"/>
</dbReference>
<feature type="domain" description="ANTAR" evidence="5">
    <location>
        <begin position="187"/>
        <end position="248"/>
    </location>
</feature>
<gene>
    <name evidence="6" type="ORF">NCTC1935_04645</name>
</gene>
<reference evidence="6" key="1">
    <citation type="submission" date="2019-02" db="EMBL/GenBank/DDBJ databases">
        <authorList>
            <consortium name="Pathogen Informatics"/>
        </authorList>
    </citation>
    <scope>NUCLEOTIDE SEQUENCE</scope>
    <source>
        <strain evidence="6">3012STDY6733949</strain>
    </source>
</reference>
<dbReference type="InterPro" id="IPR029016">
    <property type="entry name" value="GAF-like_dom_sf"/>
</dbReference>
<dbReference type="Gene3D" id="1.10.10.10">
    <property type="entry name" value="Winged helix-like DNA-binding domain superfamily/Winged helix DNA-binding domain"/>
    <property type="match status" value="1"/>
</dbReference>
<evidence type="ECO:0000259" key="5">
    <source>
        <dbReference type="PROSITE" id="PS50921"/>
    </source>
</evidence>
<accession>A0A449GM29</accession>
<dbReference type="EMBL" id="CAACYE010000005">
    <property type="protein sequence ID" value="VFA86778.1"/>
    <property type="molecule type" value="Genomic_DNA"/>
</dbReference>
<evidence type="ECO:0000256" key="1">
    <source>
        <dbReference type="ARBA" id="ARBA00022679"/>
    </source>
</evidence>
<dbReference type="GO" id="GO:0003723">
    <property type="term" value="F:RNA binding"/>
    <property type="evidence" value="ECO:0007669"/>
    <property type="project" value="InterPro"/>
</dbReference>
<dbReference type="GO" id="GO:0016301">
    <property type="term" value="F:kinase activity"/>
    <property type="evidence" value="ECO:0007669"/>
    <property type="project" value="UniProtKB-KW"/>
</dbReference>
<evidence type="ECO:0000256" key="4">
    <source>
        <dbReference type="ARBA" id="ARBA00023163"/>
    </source>
</evidence>
<dbReference type="Gene3D" id="3.30.450.40">
    <property type="match status" value="1"/>
</dbReference>
<dbReference type="Pfam" id="PF03861">
    <property type="entry name" value="ANTAR"/>
    <property type="match status" value="1"/>
</dbReference>
<keyword evidence="1" id="KW-0808">Transferase</keyword>
<dbReference type="SMART" id="SM00065">
    <property type="entry name" value="GAF"/>
    <property type="match status" value="1"/>
</dbReference>
<proteinExistence type="predicted"/>
<keyword evidence="4" id="KW-0804">Transcription</keyword>
<dbReference type="PIRSF" id="PIRSF036625">
    <property type="entry name" value="GAF_ANTAR"/>
    <property type="match status" value="1"/>
</dbReference>
<dbReference type="InterPro" id="IPR036388">
    <property type="entry name" value="WH-like_DNA-bd_sf"/>
</dbReference>
<evidence type="ECO:0000313" key="6">
    <source>
        <dbReference type="EMBL" id="VFA86778.1"/>
    </source>
</evidence>
<dbReference type="PROSITE" id="PS50921">
    <property type="entry name" value="ANTAR"/>
    <property type="match status" value="1"/>
</dbReference>
<dbReference type="RefSeq" id="WP_098701337.1">
    <property type="nucleotide sequence ID" value="NZ_JARWNZ010000645.1"/>
</dbReference>
<protein>
    <submittedName>
        <fullName evidence="6">ANTAR domain</fullName>
    </submittedName>
</protein>
<dbReference type="SUPFAM" id="SSF55781">
    <property type="entry name" value="GAF domain-like"/>
    <property type="match status" value="1"/>
</dbReference>
<evidence type="ECO:0000256" key="3">
    <source>
        <dbReference type="ARBA" id="ARBA00023015"/>
    </source>
</evidence>
<dbReference type="AlphaFoldDB" id="A0A449GM29"/>
<dbReference type="Pfam" id="PF13185">
    <property type="entry name" value="GAF_2"/>
    <property type="match status" value="1"/>
</dbReference>
<keyword evidence="2" id="KW-0418">Kinase</keyword>
<name>A0A449GM29_NOCFR</name>